<evidence type="ECO:0000259" key="1">
    <source>
        <dbReference type="Pfam" id="PF01796"/>
    </source>
</evidence>
<dbReference type="EMBL" id="JAUSQM010000001">
    <property type="protein sequence ID" value="MDP9823948.1"/>
    <property type="molecule type" value="Genomic_DNA"/>
</dbReference>
<dbReference type="SUPFAM" id="SSF50249">
    <property type="entry name" value="Nucleic acid-binding proteins"/>
    <property type="match status" value="1"/>
</dbReference>
<dbReference type="InterPro" id="IPR012340">
    <property type="entry name" value="NA-bd_OB-fold"/>
</dbReference>
<dbReference type="Pfam" id="PF01796">
    <property type="entry name" value="OB_ChsH2_C"/>
    <property type="match status" value="1"/>
</dbReference>
<dbReference type="Proteomes" id="UP001240447">
    <property type="component" value="Unassembled WGS sequence"/>
</dbReference>
<name>A0ABT9NU50_9ACTN</name>
<dbReference type="PANTHER" id="PTHR34075:SF5">
    <property type="entry name" value="BLR3430 PROTEIN"/>
    <property type="match status" value="1"/>
</dbReference>
<comment type="caution">
    <text evidence="2">The sequence shown here is derived from an EMBL/GenBank/DDBJ whole genome shotgun (WGS) entry which is preliminary data.</text>
</comment>
<dbReference type="InterPro" id="IPR002878">
    <property type="entry name" value="ChsH2_C"/>
</dbReference>
<dbReference type="RefSeq" id="WP_068116894.1">
    <property type="nucleotide sequence ID" value="NZ_CCXJ01000053.1"/>
</dbReference>
<sequence length="140" mass="15478">MTTTTTEAIPLPEPTPVSRPFWDGLAEEKIRIQYSPSLGAYVFYPRLLAPGTLADDLEWREISGLGTLHTFTVADRPTAPPWADHVPQVLAVVEWDEGPRISTEIVEADPAQLEVGMRVQPVFCPVPEAGITLLRYRPAT</sequence>
<organism evidence="2 3">
    <name type="scientific">Nocardioides massiliensis</name>
    <dbReference type="NCBI Taxonomy" id="1325935"/>
    <lineage>
        <taxon>Bacteria</taxon>
        <taxon>Bacillati</taxon>
        <taxon>Actinomycetota</taxon>
        <taxon>Actinomycetes</taxon>
        <taxon>Propionibacteriales</taxon>
        <taxon>Nocardioidaceae</taxon>
        <taxon>Nocardioides</taxon>
    </lineage>
</organism>
<proteinExistence type="predicted"/>
<feature type="domain" description="ChsH2 C-terminal OB-fold" evidence="1">
    <location>
        <begin position="59"/>
        <end position="123"/>
    </location>
</feature>
<evidence type="ECO:0000313" key="3">
    <source>
        <dbReference type="Proteomes" id="UP001240447"/>
    </source>
</evidence>
<keyword evidence="3" id="KW-1185">Reference proteome</keyword>
<dbReference type="PANTHER" id="PTHR34075">
    <property type="entry name" value="BLR3430 PROTEIN"/>
    <property type="match status" value="1"/>
</dbReference>
<dbReference type="InterPro" id="IPR052513">
    <property type="entry name" value="Thioester_dehydratase-like"/>
</dbReference>
<gene>
    <name evidence="2" type="ORF">J2S59_003757</name>
</gene>
<evidence type="ECO:0000313" key="2">
    <source>
        <dbReference type="EMBL" id="MDP9823948.1"/>
    </source>
</evidence>
<accession>A0ABT9NU50</accession>
<reference evidence="2 3" key="1">
    <citation type="submission" date="2023-07" db="EMBL/GenBank/DDBJ databases">
        <title>Sequencing the genomes of 1000 actinobacteria strains.</title>
        <authorList>
            <person name="Klenk H.-P."/>
        </authorList>
    </citation>
    <scope>NUCLEOTIDE SEQUENCE [LARGE SCALE GENOMIC DNA]</scope>
    <source>
        <strain evidence="2 3">GD13</strain>
    </source>
</reference>
<protein>
    <submittedName>
        <fullName evidence="2">OB-fold protein</fullName>
    </submittedName>
</protein>